<dbReference type="PANTHER" id="PTHR32322:SF2">
    <property type="entry name" value="EAMA DOMAIN-CONTAINING PROTEIN"/>
    <property type="match status" value="1"/>
</dbReference>
<keyword evidence="9" id="KW-1185">Reference proteome</keyword>
<dbReference type="Pfam" id="PF00892">
    <property type="entry name" value="EamA"/>
    <property type="match status" value="2"/>
</dbReference>
<comment type="similarity">
    <text evidence="2">Belongs to the EamA transporter family.</text>
</comment>
<evidence type="ECO:0000313" key="9">
    <source>
        <dbReference type="Proteomes" id="UP001153050"/>
    </source>
</evidence>
<feature type="transmembrane region" description="Helical" evidence="6">
    <location>
        <begin position="35"/>
        <end position="53"/>
    </location>
</feature>
<feature type="domain" description="EamA" evidence="7">
    <location>
        <begin position="8"/>
        <end position="134"/>
    </location>
</feature>
<feature type="transmembrane region" description="Helical" evidence="6">
    <location>
        <begin position="143"/>
        <end position="163"/>
    </location>
</feature>
<organism evidence="8 9">
    <name type="scientific">Mesorhizobium escarrei</name>
    <dbReference type="NCBI Taxonomy" id="666018"/>
    <lineage>
        <taxon>Bacteria</taxon>
        <taxon>Pseudomonadati</taxon>
        <taxon>Pseudomonadota</taxon>
        <taxon>Alphaproteobacteria</taxon>
        <taxon>Hyphomicrobiales</taxon>
        <taxon>Phyllobacteriaceae</taxon>
        <taxon>Mesorhizobium</taxon>
    </lineage>
</organism>
<dbReference type="PANTHER" id="PTHR32322">
    <property type="entry name" value="INNER MEMBRANE TRANSPORTER"/>
    <property type="match status" value="1"/>
</dbReference>
<feature type="transmembrane region" description="Helical" evidence="6">
    <location>
        <begin position="206"/>
        <end position="224"/>
    </location>
</feature>
<evidence type="ECO:0000259" key="7">
    <source>
        <dbReference type="Pfam" id="PF00892"/>
    </source>
</evidence>
<accession>A0ABM9EHH6</accession>
<dbReference type="InterPro" id="IPR050638">
    <property type="entry name" value="AA-Vitamin_Transporters"/>
</dbReference>
<dbReference type="Proteomes" id="UP001153050">
    <property type="component" value="Unassembled WGS sequence"/>
</dbReference>
<keyword evidence="4 6" id="KW-1133">Transmembrane helix</keyword>
<keyword evidence="5 6" id="KW-0472">Membrane</keyword>
<reference evidence="8 9" key="1">
    <citation type="submission" date="2022-03" db="EMBL/GenBank/DDBJ databases">
        <authorList>
            <person name="Brunel B."/>
        </authorList>
    </citation>
    <scope>NUCLEOTIDE SEQUENCE [LARGE SCALE GENOMIC DNA]</scope>
    <source>
        <strain evidence="8">STM5069sample</strain>
    </source>
</reference>
<feature type="transmembrane region" description="Helical" evidence="6">
    <location>
        <begin position="261"/>
        <end position="278"/>
    </location>
</feature>
<feature type="domain" description="EamA" evidence="7">
    <location>
        <begin position="145"/>
        <end position="275"/>
    </location>
</feature>
<evidence type="ECO:0000256" key="3">
    <source>
        <dbReference type="ARBA" id="ARBA00022692"/>
    </source>
</evidence>
<evidence type="ECO:0000313" key="8">
    <source>
        <dbReference type="EMBL" id="CAH2408817.1"/>
    </source>
</evidence>
<name>A0ABM9EHH6_9HYPH</name>
<feature type="transmembrane region" description="Helical" evidence="6">
    <location>
        <begin position="118"/>
        <end position="137"/>
    </location>
</feature>
<evidence type="ECO:0000256" key="2">
    <source>
        <dbReference type="ARBA" id="ARBA00007362"/>
    </source>
</evidence>
<protein>
    <submittedName>
        <fullName evidence="8">Protein PecM</fullName>
    </submittedName>
</protein>
<evidence type="ECO:0000256" key="1">
    <source>
        <dbReference type="ARBA" id="ARBA00004141"/>
    </source>
</evidence>
<proteinExistence type="inferred from homology"/>
<evidence type="ECO:0000256" key="6">
    <source>
        <dbReference type="SAM" id="Phobius"/>
    </source>
</evidence>
<feature type="transmembrane region" description="Helical" evidence="6">
    <location>
        <begin position="175"/>
        <end position="194"/>
    </location>
</feature>
<comment type="subcellular location">
    <subcellularLocation>
        <location evidence="1">Membrane</location>
        <topology evidence="1">Multi-pass membrane protein</topology>
    </subcellularLocation>
</comment>
<feature type="transmembrane region" description="Helical" evidence="6">
    <location>
        <begin position="65"/>
        <end position="85"/>
    </location>
</feature>
<dbReference type="SUPFAM" id="SSF103481">
    <property type="entry name" value="Multidrug resistance efflux transporter EmrE"/>
    <property type="match status" value="2"/>
</dbReference>
<comment type="caution">
    <text evidence="8">The sequence shown here is derived from an EMBL/GenBank/DDBJ whole genome shotgun (WGS) entry which is preliminary data.</text>
</comment>
<gene>
    <name evidence="8" type="primary">pecM</name>
    <name evidence="8" type="ORF">MES5069_710021</name>
</gene>
<dbReference type="InterPro" id="IPR037185">
    <property type="entry name" value="EmrE-like"/>
</dbReference>
<dbReference type="EMBL" id="CAKXZT010000170">
    <property type="protein sequence ID" value="CAH2408817.1"/>
    <property type="molecule type" value="Genomic_DNA"/>
</dbReference>
<dbReference type="RefSeq" id="WP_254022022.1">
    <property type="nucleotide sequence ID" value="NZ_CAKXZT010000170.1"/>
</dbReference>
<sequence>MTSRIAYVLATAVAPAIWGTTYIVTTEFLPPDRPLTVSILRALPAGLLLLAAVRSLPSGKWWGRVFLLGALNFSIFWYLLFVAAYRLPGGVAATVGAMQPLFVLFLARFMIGTPIRPVSVFAALAGVLGVAILILQPDARFDPVGLIAGLGSAVSLAAGLVLSKRWQAPVSALTFSAWQLTAGGLLLLPFALAVEPALPIPSAKNLAGFIWLAVPGAALTYILWFRGIARLGPAAVAPLGLLSPVVAVVIGWMVLGQSLGAFQLAGMAIVLLSVWAGQKVPQAAQVPRPIRMRDRFSRKLSASNLERKKT</sequence>
<feature type="transmembrane region" description="Helical" evidence="6">
    <location>
        <begin position="236"/>
        <end position="255"/>
    </location>
</feature>
<feature type="transmembrane region" description="Helical" evidence="6">
    <location>
        <begin position="91"/>
        <end position="111"/>
    </location>
</feature>
<keyword evidence="3 6" id="KW-0812">Transmembrane</keyword>
<dbReference type="InterPro" id="IPR000620">
    <property type="entry name" value="EamA_dom"/>
</dbReference>
<evidence type="ECO:0000256" key="4">
    <source>
        <dbReference type="ARBA" id="ARBA00022989"/>
    </source>
</evidence>
<evidence type="ECO:0000256" key="5">
    <source>
        <dbReference type="ARBA" id="ARBA00023136"/>
    </source>
</evidence>